<organism evidence="1 2">
    <name type="scientific">Russula earlei</name>
    <dbReference type="NCBI Taxonomy" id="71964"/>
    <lineage>
        <taxon>Eukaryota</taxon>
        <taxon>Fungi</taxon>
        <taxon>Dikarya</taxon>
        <taxon>Basidiomycota</taxon>
        <taxon>Agaricomycotina</taxon>
        <taxon>Agaricomycetes</taxon>
        <taxon>Russulales</taxon>
        <taxon>Russulaceae</taxon>
        <taxon>Russula</taxon>
    </lineage>
</organism>
<keyword evidence="2" id="KW-1185">Reference proteome</keyword>
<gene>
    <name evidence="1" type="ORF">F5148DRAFT_326765</name>
</gene>
<name>A0ACC0UIW4_9AGAM</name>
<sequence>MSVELAYLMKLTRNLSRACSRLRRFKNGKLSLQARNLLRISGKHQMTFCPIMMQLMTFYHEDVIRSKLIRDIPTLFKDIYDELVPAIDDSIPAVVEGWVKVPIVPTLQQVICRISNRIFVGAPLCRNRDYQALNMKFAINVMKFSMIIRIVVMRIISNLPSQVQQNMEFLRPLFEERIAKMGDLNQGGWDDRPNDMLMWLMSEAKGIEQSLEGVARRMFAVNFASIHTTSLTLTQVFYRLLANPQYIEPLRREVEAAVEEEGWTKAGLDKMYKIDSFLRETQRVDGLGLTGMDRHVLRPFTFSNGVTVPAGTVVMASINGIHTDADTYSNPEFDGFRFARLRESDEVGTASKHQAGIASSVYLPFGYGRYVW</sequence>
<protein>
    <submittedName>
        <fullName evidence="1">Cytochrome P450</fullName>
    </submittedName>
</protein>
<reference evidence="1" key="1">
    <citation type="submission" date="2021-03" db="EMBL/GenBank/DDBJ databases">
        <title>Evolutionary priming and transition to the ectomycorrhizal habit in an iconic lineage of mushroom-forming fungi: is preadaptation a requirement?</title>
        <authorList>
            <consortium name="DOE Joint Genome Institute"/>
            <person name="Looney B.P."/>
            <person name="Miyauchi S."/>
            <person name="Morin E."/>
            <person name="Drula E."/>
            <person name="Courty P.E."/>
            <person name="Chicoki N."/>
            <person name="Fauchery L."/>
            <person name="Kohler A."/>
            <person name="Kuo A."/>
            <person name="LaButti K."/>
            <person name="Pangilinan J."/>
            <person name="Lipzen A."/>
            <person name="Riley R."/>
            <person name="Andreopoulos W."/>
            <person name="He G."/>
            <person name="Johnson J."/>
            <person name="Barry K.W."/>
            <person name="Grigoriev I.V."/>
            <person name="Nagy L."/>
            <person name="Hibbett D."/>
            <person name="Henrissat B."/>
            <person name="Matheny P.B."/>
            <person name="Labbe J."/>
            <person name="Martin A.F."/>
        </authorList>
    </citation>
    <scope>NUCLEOTIDE SEQUENCE</scope>
    <source>
        <strain evidence="1">BPL698</strain>
    </source>
</reference>
<dbReference type="EMBL" id="JAGFNK010000021">
    <property type="protein sequence ID" value="KAI9511491.1"/>
    <property type="molecule type" value="Genomic_DNA"/>
</dbReference>
<dbReference type="Proteomes" id="UP001207468">
    <property type="component" value="Unassembled WGS sequence"/>
</dbReference>
<proteinExistence type="predicted"/>
<evidence type="ECO:0000313" key="2">
    <source>
        <dbReference type="Proteomes" id="UP001207468"/>
    </source>
</evidence>
<accession>A0ACC0UIW4</accession>
<evidence type="ECO:0000313" key="1">
    <source>
        <dbReference type="EMBL" id="KAI9511491.1"/>
    </source>
</evidence>
<comment type="caution">
    <text evidence="1">The sequence shown here is derived from an EMBL/GenBank/DDBJ whole genome shotgun (WGS) entry which is preliminary data.</text>
</comment>